<dbReference type="EMBL" id="JABUHS010000189">
    <property type="protein sequence ID" value="NWN63277.1"/>
    <property type="molecule type" value="Genomic_DNA"/>
</dbReference>
<dbReference type="Proteomes" id="UP000543908">
    <property type="component" value="Unassembled WGS sequence"/>
</dbReference>
<feature type="domain" description="Hypersensitivity response secretion-like HrpJ" evidence="2">
    <location>
        <begin position="51"/>
        <end position="196"/>
    </location>
</feature>
<evidence type="ECO:0000313" key="4">
    <source>
        <dbReference type="Proteomes" id="UP000543908"/>
    </source>
</evidence>
<feature type="compositionally biased region" description="Polar residues" evidence="1">
    <location>
        <begin position="17"/>
        <end position="27"/>
    </location>
</feature>
<proteinExistence type="predicted"/>
<dbReference type="AlphaFoldDB" id="A0A7Y8UYW6"/>
<dbReference type="RefSeq" id="WP_058423129.1">
    <property type="nucleotide sequence ID" value="NZ_JABUHS010000189.1"/>
</dbReference>
<dbReference type="GO" id="GO:0046903">
    <property type="term" value="P:secretion"/>
    <property type="evidence" value="ECO:0007669"/>
    <property type="project" value="InterPro"/>
</dbReference>
<sequence>MKVESLNEVKPLPHPNQPSSSTAQVSGAVTGGDELANVFSQEVALDTKAQGRRSRGVRIGPTEQLAHLYDQLGHPAQARLASVARRIRQELLHKPVVGTLLELTGGDPARTFVVLQQVAAQAQAEARSTEAALARDAIARLEMRYQREIQAGLNIAKVLQASSADTQERQAMRTLYYASVVTRQSLAIMMKELLGLYGGERFAIGLKLMRGALADDVAAQTSSIPTSLLRTLLRGLQSCGQLSAALCNCQALSRRLNIEQDPVGLLQRLLGYASTGIAAPEIQRLVDELWLGQPPRHLVSLNALYPVMQQLPLALWPDSRVRQEALHNFLLVMDEFARAERGPARFMGVRTHV</sequence>
<dbReference type="InterPro" id="IPR010812">
    <property type="entry name" value="HrpJ-like"/>
</dbReference>
<accession>A0A7Y8UYW6</accession>
<evidence type="ECO:0000256" key="1">
    <source>
        <dbReference type="SAM" id="MobiDB-lite"/>
    </source>
</evidence>
<name>A0A7Y8UYW6_9PSED</name>
<dbReference type="Gene3D" id="1.10.150.630">
    <property type="match status" value="1"/>
</dbReference>
<comment type="caution">
    <text evidence="3">The sequence shown here is derived from an EMBL/GenBank/DDBJ whole genome shotgun (WGS) entry which is preliminary data.</text>
</comment>
<protein>
    <submittedName>
        <fullName evidence="3">SepL/TyeA/HrpJ family type III secretion system gatekeeper</fullName>
    </submittedName>
</protein>
<gene>
    <name evidence="3" type="ORF">HT123_20245</name>
</gene>
<dbReference type="GO" id="GO:0019867">
    <property type="term" value="C:outer membrane"/>
    <property type="evidence" value="ECO:0007669"/>
    <property type="project" value="InterPro"/>
</dbReference>
<dbReference type="SUPFAM" id="SSF140591">
    <property type="entry name" value="Type III secretion system domain"/>
    <property type="match status" value="1"/>
</dbReference>
<organism evidence="3 4">
    <name type="scientific">Pseudomonas allii</name>
    <dbReference type="NCBI Taxonomy" id="2740531"/>
    <lineage>
        <taxon>Bacteria</taxon>
        <taxon>Pseudomonadati</taxon>
        <taxon>Pseudomonadota</taxon>
        <taxon>Gammaproteobacteria</taxon>
        <taxon>Pseudomonadales</taxon>
        <taxon>Pseudomonadaceae</taxon>
        <taxon>Pseudomonas</taxon>
    </lineage>
</organism>
<dbReference type="Pfam" id="PF07201">
    <property type="entry name" value="HrpJ"/>
    <property type="match status" value="1"/>
</dbReference>
<feature type="region of interest" description="Disordered" evidence="1">
    <location>
        <begin position="1"/>
        <end position="27"/>
    </location>
</feature>
<reference evidence="3 4" key="1">
    <citation type="submission" date="2020-05" db="EMBL/GenBank/DDBJ databases">
        <title>Onion-isolated Pseudomonas sp.</title>
        <authorList>
            <person name="Fujikawa T."/>
            <person name="Sawada H."/>
        </authorList>
    </citation>
    <scope>NUCLEOTIDE SEQUENCE [LARGE SCALE GENOMIC DNA]</scope>
    <source>
        <strain evidence="3 4">MAFF 301512</strain>
    </source>
</reference>
<evidence type="ECO:0000259" key="2">
    <source>
        <dbReference type="Pfam" id="PF07201"/>
    </source>
</evidence>
<evidence type="ECO:0000313" key="3">
    <source>
        <dbReference type="EMBL" id="NWN63277.1"/>
    </source>
</evidence>